<feature type="compositionally biased region" description="Basic and acidic residues" evidence="1">
    <location>
        <begin position="182"/>
        <end position="191"/>
    </location>
</feature>
<comment type="caution">
    <text evidence="2">The sequence shown here is derived from an EMBL/GenBank/DDBJ whole genome shotgun (WGS) entry which is preliminary data.</text>
</comment>
<evidence type="ECO:0000313" key="3">
    <source>
        <dbReference type="Proteomes" id="UP000749559"/>
    </source>
</evidence>
<feature type="compositionally biased region" description="Low complexity" evidence="1">
    <location>
        <begin position="212"/>
        <end position="228"/>
    </location>
</feature>
<dbReference type="Proteomes" id="UP000749559">
    <property type="component" value="Unassembled WGS sequence"/>
</dbReference>
<feature type="region of interest" description="Disordered" evidence="1">
    <location>
        <begin position="1"/>
        <end position="26"/>
    </location>
</feature>
<feature type="compositionally biased region" description="Polar residues" evidence="1">
    <location>
        <begin position="161"/>
        <end position="181"/>
    </location>
</feature>
<feature type="compositionally biased region" description="Low complexity" evidence="1">
    <location>
        <begin position="8"/>
        <end position="22"/>
    </location>
</feature>
<evidence type="ECO:0000313" key="2">
    <source>
        <dbReference type="EMBL" id="CAH1802439.1"/>
    </source>
</evidence>
<sequence length="406" mass="43721">MLLRAMVSSSAITQSITTQSSSMKDDDVTQGVSMQEMSALQDVSKQGTLESVESACVSKSNPTQENFVPKSSVLSLTSSPGALKSSCGVPKSVSSVHISDVPKTSFAVQRTTPCVMQPCPLCQVTYPSDVIEIHASTCQGGFLEDDDFDPADFISEPPIDQNKNPKNNDTNFQNSQLSVRTSHSDVLKSKSDVLISESGVPKTNGAPSLRGPQPSSPVQSSSSKSSSSPRRRLYITQEQSSSTDCSSRALTKSADMTKSARTEIQKIVPKSASSGFFESAKDSISNLLGVKRITLKQTTEDVSKTQSQTQQNQIQNGQNDSPNDTHDMTPNHTPHLTPKKGHPSDTNSRPRFSLTGCSPVRTHTNSSALVECPVCGSSFKESLIFEHAEHCEEEFSLQDGEESGNY</sequence>
<accession>A0A8J1XPG9</accession>
<proteinExistence type="predicted"/>
<dbReference type="EMBL" id="CAIIXF020000012">
    <property type="protein sequence ID" value="CAH1802439.1"/>
    <property type="molecule type" value="Genomic_DNA"/>
</dbReference>
<organism evidence="2 3">
    <name type="scientific">Owenia fusiformis</name>
    <name type="common">Polychaete worm</name>
    <dbReference type="NCBI Taxonomy" id="6347"/>
    <lineage>
        <taxon>Eukaryota</taxon>
        <taxon>Metazoa</taxon>
        <taxon>Spiralia</taxon>
        <taxon>Lophotrochozoa</taxon>
        <taxon>Annelida</taxon>
        <taxon>Polychaeta</taxon>
        <taxon>Sedentaria</taxon>
        <taxon>Canalipalpata</taxon>
        <taxon>Sabellida</taxon>
        <taxon>Oweniida</taxon>
        <taxon>Oweniidae</taxon>
        <taxon>Owenia</taxon>
    </lineage>
</organism>
<feature type="compositionally biased region" description="Polar residues" evidence="1">
    <location>
        <begin position="236"/>
        <end position="256"/>
    </location>
</feature>
<name>A0A8J1XPG9_OWEFU</name>
<gene>
    <name evidence="2" type="ORF">OFUS_LOCUS26117</name>
</gene>
<reference evidence="2" key="1">
    <citation type="submission" date="2022-03" db="EMBL/GenBank/DDBJ databases">
        <authorList>
            <person name="Martin C."/>
        </authorList>
    </citation>
    <scope>NUCLEOTIDE SEQUENCE</scope>
</reference>
<protein>
    <submittedName>
        <fullName evidence="2">Uncharacterized protein</fullName>
    </submittedName>
</protein>
<feature type="compositionally biased region" description="Low complexity" evidence="1">
    <location>
        <begin position="306"/>
        <end position="319"/>
    </location>
</feature>
<feature type="region of interest" description="Disordered" evidence="1">
    <location>
        <begin position="149"/>
        <end position="259"/>
    </location>
</feature>
<keyword evidence="3" id="KW-1185">Reference proteome</keyword>
<feature type="region of interest" description="Disordered" evidence="1">
    <location>
        <begin position="299"/>
        <end position="356"/>
    </location>
</feature>
<dbReference type="OrthoDB" id="2281714at2759"/>
<dbReference type="AlphaFoldDB" id="A0A8J1XPG9"/>
<evidence type="ECO:0000256" key="1">
    <source>
        <dbReference type="SAM" id="MobiDB-lite"/>
    </source>
</evidence>